<accession>A0A855XLZ1</accession>
<dbReference type="Pfam" id="PF05970">
    <property type="entry name" value="PIF1"/>
    <property type="match status" value="1"/>
</dbReference>
<reference evidence="2 3" key="1">
    <citation type="journal article" date="2018" name="Front. Microbiol.">
        <title>Comparative Genomics of the Herbivore Gut Symbiont Lactobacillus reuteri Reveals Genetic Diversity and Lifestyle Adaptation.</title>
        <authorList>
            <person name="Zhao J."/>
        </authorList>
    </citation>
    <scope>NUCLEOTIDE SEQUENCE [LARGE SCALE GENOMIC DNA]</scope>
    <source>
        <strain evidence="2 3">LR10</strain>
    </source>
</reference>
<name>A0A855XLZ1_LIMRT</name>
<evidence type="ECO:0000313" key="2">
    <source>
        <dbReference type="EMBL" id="PWT39051.1"/>
    </source>
</evidence>
<organism evidence="2 3">
    <name type="scientific">Limosilactobacillus reuteri</name>
    <name type="common">Lactobacillus reuteri</name>
    <dbReference type="NCBI Taxonomy" id="1598"/>
    <lineage>
        <taxon>Bacteria</taxon>
        <taxon>Bacillati</taxon>
        <taxon>Bacillota</taxon>
        <taxon>Bacilli</taxon>
        <taxon>Lactobacillales</taxon>
        <taxon>Lactobacillaceae</taxon>
        <taxon>Limosilactobacillus</taxon>
    </lineage>
</organism>
<proteinExistence type="predicted"/>
<dbReference type="GO" id="GO:0000723">
    <property type="term" value="P:telomere maintenance"/>
    <property type="evidence" value="ECO:0007669"/>
    <property type="project" value="InterPro"/>
</dbReference>
<dbReference type="InterPro" id="IPR027417">
    <property type="entry name" value="P-loop_NTPase"/>
</dbReference>
<dbReference type="SUPFAM" id="SSF52540">
    <property type="entry name" value="P-loop containing nucleoside triphosphate hydrolases"/>
    <property type="match status" value="1"/>
</dbReference>
<dbReference type="EMBL" id="QGHT01000110">
    <property type="protein sequence ID" value="PWT39051.1"/>
    <property type="molecule type" value="Genomic_DNA"/>
</dbReference>
<comment type="caution">
    <text evidence="2">The sequence shown here is derived from an EMBL/GenBank/DDBJ whole genome shotgun (WGS) entry which is preliminary data.</text>
</comment>
<evidence type="ECO:0000313" key="3">
    <source>
        <dbReference type="Proteomes" id="UP000245980"/>
    </source>
</evidence>
<dbReference type="GO" id="GO:0006281">
    <property type="term" value="P:DNA repair"/>
    <property type="evidence" value="ECO:0007669"/>
    <property type="project" value="InterPro"/>
</dbReference>
<dbReference type="Proteomes" id="UP000245980">
    <property type="component" value="Unassembled WGS sequence"/>
</dbReference>
<dbReference type="GO" id="GO:0003678">
    <property type="term" value="F:DNA helicase activity"/>
    <property type="evidence" value="ECO:0007669"/>
    <property type="project" value="InterPro"/>
</dbReference>
<sequence length="81" mass="9368">MGGTTIHRLLNLRLSTDMINDHPTTMPEPLKDTHRVILDEISMVRADVFKWLSKCLRLAVRENNKPIQLIVVGDFYQLPQL</sequence>
<evidence type="ECO:0000259" key="1">
    <source>
        <dbReference type="Pfam" id="PF05970"/>
    </source>
</evidence>
<dbReference type="InterPro" id="IPR010285">
    <property type="entry name" value="DNA_helicase_pif1-like_DEAD"/>
</dbReference>
<dbReference type="Gene3D" id="3.40.50.300">
    <property type="entry name" value="P-loop containing nucleotide triphosphate hydrolases"/>
    <property type="match status" value="1"/>
</dbReference>
<gene>
    <name evidence="2" type="ORF">DKZ22_11855</name>
</gene>
<protein>
    <recommendedName>
        <fullName evidence="1">DNA helicase Pif1-like DEAD-box helicase domain-containing protein</fullName>
    </recommendedName>
</protein>
<dbReference type="AlphaFoldDB" id="A0A855XLZ1"/>
<feature type="domain" description="DNA helicase Pif1-like DEAD-box helicase" evidence="1">
    <location>
        <begin position="3"/>
        <end position="79"/>
    </location>
</feature>